<keyword evidence="1" id="KW-0812">Transmembrane</keyword>
<keyword evidence="1" id="KW-1133">Transmembrane helix</keyword>
<protein>
    <submittedName>
        <fullName evidence="2">Uncharacterized protein</fullName>
    </submittedName>
</protein>
<dbReference type="Proteomes" id="UP000282311">
    <property type="component" value="Unassembled WGS sequence"/>
</dbReference>
<evidence type="ECO:0000313" key="3">
    <source>
        <dbReference type="Proteomes" id="UP000282311"/>
    </source>
</evidence>
<feature type="transmembrane region" description="Helical" evidence="1">
    <location>
        <begin position="93"/>
        <end position="115"/>
    </location>
</feature>
<sequence>MDPLLLLKIVSSIFYACPLIFIFLIFLDFFALNKLKKKCFSAFHRRSLKRNEKKQLQKDTYYLFEALNSLSPEQLRRLKMIIRREPEDTFSPTTFNIIIAVTTIFAAFLTLLLTHYSLSSDTFFKDYFFNATMDIFSRLPIITIVIFSYSARLIFSSLIDTRKRQLTKHFLSAIDESESFLPLNNRLSGG</sequence>
<gene>
    <name evidence="2" type="ORF">D7M11_26120</name>
</gene>
<organism evidence="2 3">
    <name type="scientific">Paenibacillus ginsengarvi</name>
    <dbReference type="NCBI Taxonomy" id="400777"/>
    <lineage>
        <taxon>Bacteria</taxon>
        <taxon>Bacillati</taxon>
        <taxon>Bacillota</taxon>
        <taxon>Bacilli</taxon>
        <taxon>Bacillales</taxon>
        <taxon>Paenibacillaceae</taxon>
        <taxon>Paenibacillus</taxon>
    </lineage>
</organism>
<evidence type="ECO:0000256" key="1">
    <source>
        <dbReference type="SAM" id="Phobius"/>
    </source>
</evidence>
<dbReference type="AlphaFoldDB" id="A0A3B0BNS3"/>
<feature type="transmembrane region" description="Helical" evidence="1">
    <location>
        <begin position="135"/>
        <end position="155"/>
    </location>
</feature>
<dbReference type="EMBL" id="RBAH01000023">
    <property type="protein sequence ID" value="RKN75015.1"/>
    <property type="molecule type" value="Genomic_DNA"/>
</dbReference>
<proteinExistence type="predicted"/>
<keyword evidence="3" id="KW-1185">Reference proteome</keyword>
<comment type="caution">
    <text evidence="2">The sequence shown here is derived from an EMBL/GenBank/DDBJ whole genome shotgun (WGS) entry which is preliminary data.</text>
</comment>
<feature type="transmembrane region" description="Helical" evidence="1">
    <location>
        <begin position="12"/>
        <end position="32"/>
    </location>
</feature>
<keyword evidence="1" id="KW-0472">Membrane</keyword>
<name>A0A3B0BNS3_9BACL</name>
<accession>A0A3B0BNS3</accession>
<evidence type="ECO:0000313" key="2">
    <source>
        <dbReference type="EMBL" id="RKN75015.1"/>
    </source>
</evidence>
<reference evidence="2 3" key="1">
    <citation type="journal article" date="2007" name="Int. J. Syst. Evol. Microbiol.">
        <title>Paenibacillus ginsengarvi sp. nov., isolated from soil from ginseng cultivation.</title>
        <authorList>
            <person name="Yoon M.H."/>
            <person name="Ten L.N."/>
            <person name="Im W.T."/>
        </authorList>
    </citation>
    <scope>NUCLEOTIDE SEQUENCE [LARGE SCALE GENOMIC DNA]</scope>
    <source>
        <strain evidence="2 3">KCTC 13059</strain>
    </source>
</reference>